<protein>
    <submittedName>
        <fullName evidence="3">UDP-N-acetylglucosamine 2-epimerase (Non-hydrolysing)</fullName>
    </submittedName>
</protein>
<keyword evidence="4" id="KW-1185">Reference proteome</keyword>
<accession>A0A1C6SMU9</accession>
<dbReference type="RefSeq" id="WP_245714948.1">
    <property type="nucleotide sequence ID" value="NZ_FMHU01000002.1"/>
</dbReference>
<evidence type="ECO:0000313" key="3">
    <source>
        <dbReference type="EMBL" id="SCL30579.1"/>
    </source>
</evidence>
<proteinExistence type="inferred from homology"/>
<reference evidence="4" key="1">
    <citation type="submission" date="2016-06" db="EMBL/GenBank/DDBJ databases">
        <authorList>
            <person name="Varghese N."/>
        </authorList>
    </citation>
    <scope>NUCLEOTIDE SEQUENCE [LARGE SCALE GENOMIC DNA]</scope>
    <source>
        <strain evidence="4">DSM 46123</strain>
    </source>
</reference>
<dbReference type="STRING" id="47866.GA0074694_5733"/>
<dbReference type="Gene3D" id="3.40.50.2000">
    <property type="entry name" value="Glycogen Phosphorylase B"/>
    <property type="match status" value="2"/>
</dbReference>
<dbReference type="InterPro" id="IPR003331">
    <property type="entry name" value="UDP_GlcNAc_Epimerase_2_dom"/>
</dbReference>
<sequence length="376" mass="41943">MTVTRVMTVVGTRPEIIRLSRVMDRLDRTVDHVLVHTGQNWDHSLSEVFFSELRLRRPDRFLDVDTASLGRTLGGVLVGMEQAIADVRPDALLVLGDTNSCIAALMARRMRVPVYHMEAGNRCFDLNVPEETNRRLVDHVADFNLVYTEHARRNLLAEGLHPRRILLTGSPMREVLEHHRPDIDGSTILDQLGLAPRGYFLVSAHREENVDAPARLGRLLDCLRAVRDEWGLPVLVSTHPRTRKRLEALAPDDSTLDGITFHEPFGLFDYVRLQLGASCTLSDSGTISEEAAILGFPAVTLRESIERPEALDAGGIIMTGLDPAGVVEAVRVTVDQVTADGVPCPADYRVPDTSRRVVDFILSTVRRHHEWAGVRR</sequence>
<dbReference type="PANTHER" id="PTHR43174:SF1">
    <property type="entry name" value="UDP-N-ACETYLGLUCOSAMINE 2-EPIMERASE"/>
    <property type="match status" value="1"/>
</dbReference>
<dbReference type="SUPFAM" id="SSF53756">
    <property type="entry name" value="UDP-Glycosyltransferase/glycogen phosphorylase"/>
    <property type="match status" value="1"/>
</dbReference>
<organism evidence="3 4">
    <name type="scientific">Micromonospora inyonensis</name>
    <dbReference type="NCBI Taxonomy" id="47866"/>
    <lineage>
        <taxon>Bacteria</taxon>
        <taxon>Bacillati</taxon>
        <taxon>Actinomycetota</taxon>
        <taxon>Actinomycetes</taxon>
        <taxon>Micromonosporales</taxon>
        <taxon>Micromonosporaceae</taxon>
        <taxon>Micromonospora</taxon>
    </lineage>
</organism>
<evidence type="ECO:0000256" key="1">
    <source>
        <dbReference type="RuleBase" id="RU003513"/>
    </source>
</evidence>
<evidence type="ECO:0000313" key="4">
    <source>
        <dbReference type="Proteomes" id="UP000198906"/>
    </source>
</evidence>
<dbReference type="InterPro" id="IPR029767">
    <property type="entry name" value="WecB-like"/>
</dbReference>
<dbReference type="Pfam" id="PF02350">
    <property type="entry name" value="Epimerase_2"/>
    <property type="match status" value="1"/>
</dbReference>
<dbReference type="Proteomes" id="UP000198906">
    <property type="component" value="Unassembled WGS sequence"/>
</dbReference>
<dbReference type="AlphaFoldDB" id="A0A1C6SMU9"/>
<name>A0A1C6SMU9_9ACTN</name>
<dbReference type="NCBIfam" id="TIGR00236">
    <property type="entry name" value="wecB"/>
    <property type="match status" value="1"/>
</dbReference>
<dbReference type="CDD" id="cd03786">
    <property type="entry name" value="GTB_UDP-GlcNAc_2-Epimerase"/>
    <property type="match status" value="1"/>
</dbReference>
<comment type="similarity">
    <text evidence="1">Belongs to the UDP-N-acetylglucosamine 2-epimerase family.</text>
</comment>
<gene>
    <name evidence="3" type="ORF">GA0074694_5733</name>
</gene>
<keyword evidence="1" id="KW-0413">Isomerase</keyword>
<evidence type="ECO:0000259" key="2">
    <source>
        <dbReference type="Pfam" id="PF02350"/>
    </source>
</evidence>
<dbReference type="EMBL" id="FMHU01000002">
    <property type="protein sequence ID" value="SCL30579.1"/>
    <property type="molecule type" value="Genomic_DNA"/>
</dbReference>
<dbReference type="PANTHER" id="PTHR43174">
    <property type="entry name" value="UDP-N-ACETYLGLUCOSAMINE 2-EPIMERASE"/>
    <property type="match status" value="1"/>
</dbReference>
<feature type="domain" description="UDP-N-acetylglucosamine 2-epimerase" evidence="2">
    <location>
        <begin position="28"/>
        <end position="361"/>
    </location>
</feature>
<dbReference type="GO" id="GO:0016853">
    <property type="term" value="F:isomerase activity"/>
    <property type="evidence" value="ECO:0007669"/>
    <property type="project" value="UniProtKB-KW"/>
</dbReference>